<organism evidence="3 4">
    <name type="scientific">Sedimentitalea arenosa</name>
    <dbReference type="NCBI Taxonomy" id="2798803"/>
    <lineage>
        <taxon>Bacteria</taxon>
        <taxon>Pseudomonadati</taxon>
        <taxon>Pseudomonadota</taxon>
        <taxon>Alphaproteobacteria</taxon>
        <taxon>Rhodobacterales</taxon>
        <taxon>Paracoccaceae</taxon>
        <taxon>Sedimentitalea</taxon>
    </lineage>
</organism>
<dbReference type="Gene3D" id="3.40.50.10610">
    <property type="entry name" value="ABC-type transport auxiliary lipoprotein component"/>
    <property type="match status" value="1"/>
</dbReference>
<accession>A0A8J7LXB0</accession>
<feature type="domain" description="ABC-type transport auxiliary lipoprotein component" evidence="2">
    <location>
        <begin position="38"/>
        <end position="197"/>
    </location>
</feature>
<dbReference type="SUPFAM" id="SSF159594">
    <property type="entry name" value="XCC0632-like"/>
    <property type="match status" value="1"/>
</dbReference>
<protein>
    <submittedName>
        <fullName evidence="3">Membrane integrity-associated transporter subunit PqiC</fullName>
    </submittedName>
</protein>
<dbReference type="PROSITE" id="PS51318">
    <property type="entry name" value="TAT"/>
    <property type="match status" value="1"/>
</dbReference>
<gene>
    <name evidence="3" type="ORF">JF290_18110</name>
</gene>
<dbReference type="InterPro" id="IPR006311">
    <property type="entry name" value="TAT_signal"/>
</dbReference>
<proteinExistence type="predicted"/>
<keyword evidence="4" id="KW-1185">Reference proteome</keyword>
<keyword evidence="1" id="KW-0732">Signal</keyword>
<dbReference type="EMBL" id="JAELVR010000013">
    <property type="protein sequence ID" value="MBJ6373446.1"/>
    <property type="molecule type" value="Genomic_DNA"/>
</dbReference>
<dbReference type="Proteomes" id="UP000619079">
    <property type="component" value="Unassembled WGS sequence"/>
</dbReference>
<dbReference type="Pfam" id="PF03886">
    <property type="entry name" value="ABC_trans_aux"/>
    <property type="match status" value="1"/>
</dbReference>
<evidence type="ECO:0000259" key="2">
    <source>
        <dbReference type="Pfam" id="PF03886"/>
    </source>
</evidence>
<feature type="signal peptide" evidence="1">
    <location>
        <begin position="1"/>
        <end position="26"/>
    </location>
</feature>
<reference evidence="3" key="1">
    <citation type="submission" date="2020-12" db="EMBL/GenBank/DDBJ databases">
        <title>Sedimentitalea sp. nov., isolated from sand in Incheon.</title>
        <authorList>
            <person name="Kim W."/>
        </authorList>
    </citation>
    <scope>NUCLEOTIDE SEQUENCE</scope>
    <source>
        <strain evidence="3">CAU 1593</strain>
    </source>
</reference>
<comment type="caution">
    <text evidence="3">The sequence shown here is derived from an EMBL/GenBank/DDBJ whole genome shotgun (WGS) entry which is preliminary data.</text>
</comment>
<sequence>MDVVKLSRRSLLAGVAASLSGCGALASLNAASATLDTYDLTPVPGSTAGRRTRRTLVVARPSGPAGILTDRIMVKPTPSAITFLPDARWPDELPAVLQSLLIRSISGTGRLGYVGTAEGGPVPDLALLTRIDAFQVEIEGETLVARMAMQLTLLRDNDQRVLANRSFTTSVPSPGDAPAEIVGAFQAGLNVLLPQMADWVASV</sequence>
<evidence type="ECO:0000256" key="1">
    <source>
        <dbReference type="SAM" id="SignalP"/>
    </source>
</evidence>
<dbReference type="AlphaFoldDB" id="A0A8J7LXB0"/>
<name>A0A8J7LXB0_9RHOB</name>
<dbReference type="PROSITE" id="PS51257">
    <property type="entry name" value="PROKAR_LIPOPROTEIN"/>
    <property type="match status" value="1"/>
</dbReference>
<feature type="chain" id="PRO_5035319961" evidence="1">
    <location>
        <begin position="27"/>
        <end position="203"/>
    </location>
</feature>
<dbReference type="InterPro" id="IPR005586">
    <property type="entry name" value="ABC_trans_aux"/>
</dbReference>
<evidence type="ECO:0000313" key="3">
    <source>
        <dbReference type="EMBL" id="MBJ6373446.1"/>
    </source>
</evidence>
<evidence type="ECO:0000313" key="4">
    <source>
        <dbReference type="Proteomes" id="UP000619079"/>
    </source>
</evidence>
<dbReference type="RefSeq" id="WP_199026317.1">
    <property type="nucleotide sequence ID" value="NZ_JAELVR010000013.1"/>
</dbReference>